<keyword evidence="1" id="KW-0812">Transmembrane</keyword>
<evidence type="ECO:0000313" key="3">
    <source>
        <dbReference type="Proteomes" id="UP000824998"/>
    </source>
</evidence>
<reference evidence="2" key="1">
    <citation type="journal article" date="2021" name="IMA Fungus">
        <title>Genomic characterization of three marine fungi, including Emericellopsis atlantica sp. nov. with signatures of a generalist lifestyle and marine biomass degradation.</title>
        <authorList>
            <person name="Hagestad O.C."/>
            <person name="Hou L."/>
            <person name="Andersen J.H."/>
            <person name="Hansen E.H."/>
            <person name="Altermark B."/>
            <person name="Li C."/>
            <person name="Kuhnert E."/>
            <person name="Cox R.J."/>
            <person name="Crous P.W."/>
            <person name="Spatafora J.W."/>
            <person name="Lail K."/>
            <person name="Amirebrahimi M."/>
            <person name="Lipzen A."/>
            <person name="Pangilinan J."/>
            <person name="Andreopoulos W."/>
            <person name="Hayes R.D."/>
            <person name="Ng V."/>
            <person name="Grigoriev I.V."/>
            <person name="Jackson S.A."/>
            <person name="Sutton T.D.S."/>
            <person name="Dobson A.D.W."/>
            <person name="Rama T."/>
        </authorList>
    </citation>
    <scope>NUCLEOTIDE SEQUENCE</scope>
    <source>
        <strain evidence="2">TRa018bII</strain>
    </source>
</reference>
<proteinExistence type="predicted"/>
<dbReference type="AlphaFoldDB" id="A0A9P7YAW8"/>
<name>A0A9P7YAW8_9HELO</name>
<evidence type="ECO:0000313" key="2">
    <source>
        <dbReference type="EMBL" id="KAG9230286.1"/>
    </source>
</evidence>
<sequence length="98" mass="10815">MNELDVNLSYPADNKETKIVDSSSFDDDVFPVKEIEDQPYKYPGVRAAAQNYDEDVSCNTIRAYKIGLSLVFLIALMNTLFSLRAPIGLGALVAQLIA</sequence>
<feature type="transmembrane region" description="Helical" evidence="1">
    <location>
        <begin position="70"/>
        <end position="97"/>
    </location>
</feature>
<organism evidence="2 3">
    <name type="scientific">Amylocarpus encephaloides</name>
    <dbReference type="NCBI Taxonomy" id="45428"/>
    <lineage>
        <taxon>Eukaryota</taxon>
        <taxon>Fungi</taxon>
        <taxon>Dikarya</taxon>
        <taxon>Ascomycota</taxon>
        <taxon>Pezizomycotina</taxon>
        <taxon>Leotiomycetes</taxon>
        <taxon>Helotiales</taxon>
        <taxon>Helotiales incertae sedis</taxon>
        <taxon>Amylocarpus</taxon>
    </lineage>
</organism>
<gene>
    <name evidence="2" type="ORF">BJ875DRAFT_488129</name>
</gene>
<accession>A0A9P7YAW8</accession>
<keyword evidence="1" id="KW-1133">Transmembrane helix</keyword>
<keyword evidence="1" id="KW-0472">Membrane</keyword>
<dbReference type="Proteomes" id="UP000824998">
    <property type="component" value="Unassembled WGS sequence"/>
</dbReference>
<protein>
    <submittedName>
        <fullName evidence="2">Uncharacterized protein</fullName>
    </submittedName>
</protein>
<dbReference type="EMBL" id="MU251686">
    <property type="protein sequence ID" value="KAG9230286.1"/>
    <property type="molecule type" value="Genomic_DNA"/>
</dbReference>
<dbReference type="OrthoDB" id="9986677at2759"/>
<evidence type="ECO:0000256" key="1">
    <source>
        <dbReference type="SAM" id="Phobius"/>
    </source>
</evidence>
<keyword evidence="3" id="KW-1185">Reference proteome</keyword>
<comment type="caution">
    <text evidence="2">The sequence shown here is derived from an EMBL/GenBank/DDBJ whole genome shotgun (WGS) entry which is preliminary data.</text>
</comment>